<dbReference type="Pfam" id="PF07730">
    <property type="entry name" value="HisKA_3"/>
    <property type="match status" value="1"/>
</dbReference>
<dbReference type="Gene3D" id="1.20.5.1930">
    <property type="match status" value="1"/>
</dbReference>
<feature type="domain" description="Signal transduction histidine kinase subgroup 3 dimerisation and phosphoacceptor" evidence="9">
    <location>
        <begin position="184"/>
        <end position="248"/>
    </location>
</feature>
<comment type="caution">
    <text evidence="10">The sequence shown here is derived from an EMBL/GenBank/DDBJ whole genome shotgun (WGS) entry which is preliminary data.</text>
</comment>
<dbReference type="InterPro" id="IPR050482">
    <property type="entry name" value="Sensor_HK_TwoCompSys"/>
</dbReference>
<evidence type="ECO:0000313" key="11">
    <source>
        <dbReference type="Proteomes" id="UP000643525"/>
    </source>
</evidence>
<keyword evidence="7" id="KW-0067">ATP-binding</keyword>
<evidence type="ECO:0000256" key="5">
    <source>
        <dbReference type="ARBA" id="ARBA00022741"/>
    </source>
</evidence>
<dbReference type="EC" id="2.7.13.3" evidence="2"/>
<keyword evidence="8" id="KW-0902">Two-component regulatory system</keyword>
<dbReference type="CDD" id="cd16917">
    <property type="entry name" value="HATPase_UhpB-NarQ-NarX-like"/>
    <property type="match status" value="1"/>
</dbReference>
<dbReference type="EMBL" id="JADBED010000001">
    <property type="protein sequence ID" value="MBE1524003.1"/>
    <property type="molecule type" value="Genomic_DNA"/>
</dbReference>
<keyword evidence="11" id="KW-1185">Reference proteome</keyword>
<dbReference type="InterPro" id="IPR011712">
    <property type="entry name" value="Sig_transdc_His_kin_sub3_dim/P"/>
</dbReference>
<evidence type="ECO:0000256" key="1">
    <source>
        <dbReference type="ARBA" id="ARBA00000085"/>
    </source>
</evidence>
<evidence type="ECO:0000256" key="4">
    <source>
        <dbReference type="ARBA" id="ARBA00022679"/>
    </source>
</evidence>
<name>A0ABR9JDK0_9MICC</name>
<evidence type="ECO:0000259" key="9">
    <source>
        <dbReference type="Pfam" id="PF07730"/>
    </source>
</evidence>
<keyword evidence="4" id="KW-0808">Transferase</keyword>
<evidence type="ECO:0000256" key="3">
    <source>
        <dbReference type="ARBA" id="ARBA00022553"/>
    </source>
</evidence>
<reference evidence="10 11" key="1">
    <citation type="submission" date="2020-10" db="EMBL/GenBank/DDBJ databases">
        <title>Sequencing the genomes of 1000 actinobacteria strains.</title>
        <authorList>
            <person name="Klenk H.-P."/>
        </authorList>
    </citation>
    <scope>NUCLEOTIDE SEQUENCE [LARGE SCALE GENOMIC DNA]</scope>
    <source>
        <strain evidence="10 11">DSM 15666</strain>
    </source>
</reference>
<keyword evidence="3" id="KW-0597">Phosphoprotein</keyword>
<dbReference type="PANTHER" id="PTHR24421:SF10">
    <property type="entry name" value="NITRATE_NITRITE SENSOR PROTEIN NARQ"/>
    <property type="match status" value="1"/>
</dbReference>
<evidence type="ECO:0000256" key="6">
    <source>
        <dbReference type="ARBA" id="ARBA00022777"/>
    </source>
</evidence>
<gene>
    <name evidence="10" type="ORF">H4W27_001121</name>
</gene>
<evidence type="ECO:0000256" key="8">
    <source>
        <dbReference type="ARBA" id="ARBA00023012"/>
    </source>
</evidence>
<dbReference type="PANTHER" id="PTHR24421">
    <property type="entry name" value="NITRATE/NITRITE SENSOR PROTEIN NARX-RELATED"/>
    <property type="match status" value="1"/>
</dbReference>
<dbReference type="SUPFAM" id="SSF55874">
    <property type="entry name" value="ATPase domain of HSP90 chaperone/DNA topoisomerase II/histidine kinase"/>
    <property type="match status" value="1"/>
</dbReference>
<evidence type="ECO:0000256" key="2">
    <source>
        <dbReference type="ARBA" id="ARBA00012438"/>
    </source>
</evidence>
<dbReference type="Proteomes" id="UP000643525">
    <property type="component" value="Unassembled WGS sequence"/>
</dbReference>
<evidence type="ECO:0000313" key="10">
    <source>
        <dbReference type="EMBL" id="MBE1524003.1"/>
    </source>
</evidence>
<dbReference type="GO" id="GO:0016301">
    <property type="term" value="F:kinase activity"/>
    <property type="evidence" value="ECO:0007669"/>
    <property type="project" value="UniProtKB-KW"/>
</dbReference>
<proteinExistence type="predicted"/>
<keyword evidence="6 10" id="KW-0418">Kinase</keyword>
<protein>
    <recommendedName>
        <fullName evidence="2">histidine kinase</fullName>
        <ecNumber evidence="2">2.7.13.3</ecNumber>
    </recommendedName>
</protein>
<evidence type="ECO:0000256" key="7">
    <source>
        <dbReference type="ARBA" id="ARBA00022840"/>
    </source>
</evidence>
<accession>A0ABR9JDK0</accession>
<dbReference type="RefSeq" id="WP_192595078.1">
    <property type="nucleotide sequence ID" value="NZ_BAAALJ010000020.1"/>
</dbReference>
<sequence>MTTASRTPLGDLWRKAAGPTSGPRALDALWTGVFIALAVFEAVLRSDLDWPGTIAAVTIGLLALLPWRRTHPFAGVATIFLTTTIFQVIQRLENVGPDTLASTLPLLAFPYSLFRWGSGRARAAGAPLLALGVLLSTVFSSESETVAAGLAGTSIVGALAALGALNRERAAARVREIERTRARERESLARDLHDTVSHHFSAIAIRAQVAGLQDADAPTAASLRMIEREAQEALRQMRELVSVLRVPVEFTPTSLESIAALEDSGPPAVIVRIDAAGLPATVTSTLYRIAQEGVANARRHAVEVSSVVVDLAVVENTAVLTVGDDGRGTRASGGEPRYGLIGVAERVTLLGGTFTAGPSSQGWTLRAEIPLPAAHATRKDGVSS</sequence>
<keyword evidence="5" id="KW-0547">Nucleotide-binding</keyword>
<dbReference type="Gene3D" id="3.30.565.10">
    <property type="entry name" value="Histidine kinase-like ATPase, C-terminal domain"/>
    <property type="match status" value="1"/>
</dbReference>
<dbReference type="InterPro" id="IPR036890">
    <property type="entry name" value="HATPase_C_sf"/>
</dbReference>
<organism evidence="10 11">
    <name type="scientific">Nesterenkonia lutea</name>
    <dbReference type="NCBI Taxonomy" id="272919"/>
    <lineage>
        <taxon>Bacteria</taxon>
        <taxon>Bacillati</taxon>
        <taxon>Actinomycetota</taxon>
        <taxon>Actinomycetes</taxon>
        <taxon>Micrococcales</taxon>
        <taxon>Micrococcaceae</taxon>
        <taxon>Nesterenkonia</taxon>
    </lineage>
</organism>
<comment type="catalytic activity">
    <reaction evidence="1">
        <text>ATP + protein L-histidine = ADP + protein N-phospho-L-histidine.</text>
        <dbReference type="EC" id="2.7.13.3"/>
    </reaction>
</comment>